<dbReference type="KEGG" id="abs:AZOBR_p50090"/>
<dbReference type="EMBL" id="HE577332">
    <property type="protein sequence ID" value="CCD03860.1"/>
    <property type="molecule type" value="Genomic_DNA"/>
</dbReference>
<evidence type="ECO:0000259" key="3">
    <source>
        <dbReference type="PROSITE" id="PS50994"/>
    </source>
</evidence>
<dbReference type="Pfam" id="PF00665">
    <property type="entry name" value="rve"/>
    <property type="match status" value="1"/>
</dbReference>
<protein>
    <submittedName>
        <fullName evidence="4">Integrase, catalytic region (Modular protein)</fullName>
    </submittedName>
</protein>
<proteinExistence type="inferred from homology"/>
<keyword evidence="4" id="KW-0614">Plasmid</keyword>
<dbReference type="Pfam" id="PF22483">
    <property type="entry name" value="Mu-transpos_C_2"/>
    <property type="match status" value="1"/>
</dbReference>
<dbReference type="Gene3D" id="3.30.420.10">
    <property type="entry name" value="Ribonuclease H-like superfamily/Ribonuclease H"/>
    <property type="match status" value="1"/>
</dbReference>
<dbReference type="GO" id="GO:0003676">
    <property type="term" value="F:nucleic acid binding"/>
    <property type="evidence" value="ECO:0007669"/>
    <property type="project" value="InterPro"/>
</dbReference>
<reference evidence="4 5" key="1">
    <citation type="journal article" date="2011" name="PLoS Genet.">
        <title>Azospirillum genomes reveal transition of bacteria from aquatic to terrestrial environments.</title>
        <authorList>
            <person name="Wisniewski-Dye F."/>
            <person name="Borziak K."/>
            <person name="Khalsa-Moyers G."/>
            <person name="Alexandre G."/>
            <person name="Sukharnikov L.O."/>
            <person name="Wuichet K."/>
            <person name="Hurst G.B."/>
            <person name="McDonald W.H."/>
            <person name="Robertson J.S."/>
            <person name="Barbe V."/>
            <person name="Calteau A."/>
            <person name="Rouy Z."/>
            <person name="Mangenot S."/>
            <person name="Prigent-Combaret C."/>
            <person name="Normand P."/>
            <person name="Boyer M."/>
            <person name="Siguier P."/>
            <person name="Dessaux Y."/>
            <person name="Elmerich C."/>
            <person name="Condemine G."/>
            <person name="Krishnen G."/>
            <person name="Kennedy I."/>
            <person name="Paterson A.H."/>
            <person name="Gonzalez V."/>
            <person name="Mavingui P."/>
            <person name="Zhulin I.B."/>
        </authorList>
    </citation>
    <scope>NUCLEOTIDE SEQUENCE [LARGE SCALE GENOMIC DNA]</scope>
    <source>
        <strain evidence="4 5">Sp245</strain>
    </source>
</reference>
<organism evidence="4 5">
    <name type="scientific">Azospirillum baldaniorum</name>
    <dbReference type="NCBI Taxonomy" id="1064539"/>
    <lineage>
        <taxon>Bacteria</taxon>
        <taxon>Pseudomonadati</taxon>
        <taxon>Pseudomonadota</taxon>
        <taxon>Alphaproteobacteria</taxon>
        <taxon>Rhodospirillales</taxon>
        <taxon>Azospirillaceae</taxon>
        <taxon>Azospirillum</taxon>
    </lineage>
</organism>
<keyword evidence="5" id="KW-1185">Reference proteome</keyword>
<dbReference type="GO" id="GO:0015074">
    <property type="term" value="P:DNA integration"/>
    <property type="evidence" value="ECO:0007669"/>
    <property type="project" value="InterPro"/>
</dbReference>
<feature type="domain" description="Integrase catalytic" evidence="3">
    <location>
        <begin position="114"/>
        <end position="289"/>
    </location>
</feature>
<sequence>MLAPDEVTAMIRLQALGWGSKRIARELGCDRKTVKRYLRCGGWQPYRLPHRTGRLDGLTDWLAERLRRHRGNADVVRQELADEHGVQVSLRTVEGAVQGLRQELQAESKATVRFETAPGQQLQIDFGATAVEIGGERVRVHLFVATLGYSRRNFVAAFRHERQSAWITGVEAAIRHFGGVPREVLIDNPKTLVTHHDRETREVTFNERFHAFARYWGFHPRACAPYRARTKGKDENGVGYVKKNAVAGRRFASWEAFEGHLAHWMRTIADVRVHGTTGERPIDRFQAAEAASLRGLNGRPPYLQVRELHRKVQSDGTVGIDTNHYSVPWRLIGQSVTVEVSDGAVRILLAGTEVARHAQVHGRRQRVIDAHHLDGVVGDPHRLAVEIKRLGDARLGPAAGVQRSDLVVPGEPGGPGCRPPLLAAGCRSRLSNRGLRPVGGGRGNGSLGGGPQVPLVTGEQLTQRIAEIAQEMPPIRHLDRIRRALANAVGVGSRPIAGDDLDPRVGLQPRGHGVGLTVTQQVDGPIAFEIDDDGAVALAPAPCPVVDANDARRRPLWNRHGPDQAQQRVAADRHGKPGGQPGPRLAAGAQRDGALCLGEPAGALDPGHRYGGQAFGEDAAGTARRRTAEPAGVQVELADPALPWQIAQLPGVAAMDLARRSPT</sequence>
<dbReference type="Proteomes" id="UP000007319">
    <property type="component" value="Plasmid AZOBR_p5"/>
</dbReference>
<dbReference type="SUPFAM" id="SSF53098">
    <property type="entry name" value="Ribonuclease H-like"/>
    <property type="match status" value="1"/>
</dbReference>
<dbReference type="PROSITE" id="PS50994">
    <property type="entry name" value="INTEGRASE"/>
    <property type="match status" value="1"/>
</dbReference>
<evidence type="ECO:0000313" key="4">
    <source>
        <dbReference type="EMBL" id="CCD03860.1"/>
    </source>
</evidence>
<dbReference type="PANTHER" id="PTHR35004">
    <property type="entry name" value="TRANSPOSASE RV3428C-RELATED"/>
    <property type="match status" value="1"/>
</dbReference>
<name>A0A9P1K1K6_9PROT</name>
<dbReference type="InterPro" id="IPR012337">
    <property type="entry name" value="RNaseH-like_sf"/>
</dbReference>
<dbReference type="AlphaFoldDB" id="A0A9P1K1K6"/>
<accession>A0A9P1K1K6</accession>
<comment type="similarity">
    <text evidence="1">Belongs to the transposase IS21/IS408/IS1162 family.</text>
</comment>
<dbReference type="NCBIfam" id="NF033546">
    <property type="entry name" value="transpos_IS21"/>
    <property type="match status" value="1"/>
</dbReference>
<dbReference type="InterPro" id="IPR054353">
    <property type="entry name" value="IstA-like_C"/>
</dbReference>
<geneLocation type="plasmid" evidence="4 5">
    <name>AZOBR_p5</name>
</geneLocation>
<feature type="region of interest" description="Disordered" evidence="2">
    <location>
        <begin position="555"/>
        <end position="590"/>
    </location>
</feature>
<dbReference type="InterPro" id="IPR001584">
    <property type="entry name" value="Integrase_cat-core"/>
</dbReference>
<dbReference type="PANTHER" id="PTHR35004:SF7">
    <property type="entry name" value="INTEGRASE PROTEIN"/>
    <property type="match status" value="1"/>
</dbReference>
<evidence type="ECO:0000313" key="5">
    <source>
        <dbReference type="Proteomes" id="UP000007319"/>
    </source>
</evidence>
<gene>
    <name evidence="4" type="ORF">AZOBR_p50090</name>
</gene>
<evidence type="ECO:0000256" key="2">
    <source>
        <dbReference type="SAM" id="MobiDB-lite"/>
    </source>
</evidence>
<evidence type="ECO:0000256" key="1">
    <source>
        <dbReference type="ARBA" id="ARBA00009277"/>
    </source>
</evidence>
<dbReference type="InterPro" id="IPR036397">
    <property type="entry name" value="RNaseH_sf"/>
</dbReference>